<name>A0A5C3E6V8_9BASI</name>
<dbReference type="AlphaFoldDB" id="A0A5C3E6V8"/>
<feature type="region of interest" description="Disordered" evidence="1">
    <location>
        <begin position="372"/>
        <end position="553"/>
    </location>
</feature>
<reference evidence="2 3" key="1">
    <citation type="submission" date="2018-03" db="EMBL/GenBank/DDBJ databases">
        <authorList>
            <person name="Guldener U."/>
        </authorList>
    </citation>
    <scope>NUCLEOTIDE SEQUENCE [LARGE SCALE GENOMIC DNA]</scope>
    <source>
        <strain evidence="2 3">NBRC100155</strain>
    </source>
</reference>
<gene>
    <name evidence="2" type="ORF">UTRI_03225</name>
</gene>
<dbReference type="OrthoDB" id="14339at2759"/>
<feature type="compositionally biased region" description="Polar residues" evidence="1">
    <location>
        <begin position="542"/>
        <end position="553"/>
    </location>
</feature>
<feature type="compositionally biased region" description="Polar residues" evidence="1">
    <location>
        <begin position="266"/>
        <end position="275"/>
    </location>
</feature>
<evidence type="ECO:0000313" key="2">
    <source>
        <dbReference type="EMBL" id="SPO25860.1"/>
    </source>
</evidence>
<keyword evidence="3" id="KW-1185">Reference proteome</keyword>
<accession>A0A5C3E6V8</accession>
<feature type="compositionally biased region" description="Low complexity" evidence="1">
    <location>
        <begin position="526"/>
        <end position="540"/>
    </location>
</feature>
<protein>
    <submittedName>
        <fullName evidence="2">Uncharacterized protein</fullName>
    </submittedName>
</protein>
<evidence type="ECO:0000256" key="1">
    <source>
        <dbReference type="SAM" id="MobiDB-lite"/>
    </source>
</evidence>
<organism evidence="2 3">
    <name type="scientific">Ustilago trichophora</name>
    <dbReference type="NCBI Taxonomy" id="86804"/>
    <lineage>
        <taxon>Eukaryota</taxon>
        <taxon>Fungi</taxon>
        <taxon>Dikarya</taxon>
        <taxon>Basidiomycota</taxon>
        <taxon>Ustilaginomycotina</taxon>
        <taxon>Ustilaginomycetes</taxon>
        <taxon>Ustilaginales</taxon>
        <taxon>Ustilaginaceae</taxon>
        <taxon>Ustilago</taxon>
    </lineage>
</organism>
<dbReference type="Proteomes" id="UP000324022">
    <property type="component" value="Unassembled WGS sequence"/>
</dbReference>
<dbReference type="PANTHER" id="PTHR37332:SF1">
    <property type="entry name" value="ELMO DOMAIN-CONTAINING PROTEIN"/>
    <property type="match status" value="1"/>
</dbReference>
<sequence length="553" mass="58329">MAASTSSSILNHGDSTISPSAASSIAGSSTLYSTSSSAALHTTSTVPSTSLSGTDHLRDVFNRRIHSLVYLKRSLQGQRTWFSTIQLNTTELTSTFDNDRMHRRTLRYFLLGLSLSSILEIANPSDMARAIVSLINELDSYTDDNILALTSSTGAVNFGTQRPRMRSFFKSGKQTLKRSTAAQAITEFGTLDSNMAPASTFAANEQNSYMMAPNIPFQLDFFQTFFTLCDMLTEIYYKMLSFLPKELAHGADAGSSFGTFPRAASPPTSASGYTSQEHDRTGSISQAFSAAYDNYSDANDRSGLQSSTPAISGMTQELLLKADAKIKKTIHAQVKDIDVFARQTIKDELSSLDPLMKDLGIDSVGTSNSAFHSSNGVVSTAASTKPTPVGGLPSSSTTSLPFGFNSQTSSIASHSPAPTTTANTSTSSKLSGFVSSSGLPSHFRRPKDTTTTRASQDSTHHGHHQFHLASMSAGGSNKSPIDESGDSISAAGGGGGIGSLIRSRSGRLRRVMSGEARPPSSHGQGSASSATPTSESALPTHPTGSGVSPTKEG</sequence>
<evidence type="ECO:0000313" key="3">
    <source>
        <dbReference type="Proteomes" id="UP000324022"/>
    </source>
</evidence>
<feature type="compositionally biased region" description="Polar residues" evidence="1">
    <location>
        <begin position="393"/>
        <end position="407"/>
    </location>
</feature>
<proteinExistence type="predicted"/>
<feature type="region of interest" description="Disordered" evidence="1">
    <location>
        <begin position="259"/>
        <end position="278"/>
    </location>
</feature>
<dbReference type="PANTHER" id="PTHR37332">
    <property type="entry name" value="EXPRESSED PROTEIN"/>
    <property type="match status" value="1"/>
</dbReference>
<feature type="compositionally biased region" description="Polar residues" evidence="1">
    <location>
        <begin position="372"/>
        <end position="386"/>
    </location>
</feature>
<feature type="compositionally biased region" description="Low complexity" evidence="1">
    <location>
        <begin position="408"/>
        <end position="437"/>
    </location>
</feature>
<dbReference type="EMBL" id="OOIN01000012">
    <property type="protein sequence ID" value="SPO25860.1"/>
    <property type="molecule type" value="Genomic_DNA"/>
</dbReference>